<name>A0AAU9BW46_9GAMM</name>
<sequence>MPEFERRKANGKPVTLLEHYEVTTYHGKPAFRCLKAIETQPACLRCHGEDIPAPILRKLDELYPGDQARGFQVGDIGGTFTVTTLLEE</sequence>
<protein>
    <recommendedName>
        <fullName evidence="1">Tll0287-like domain-containing protein</fullName>
    </recommendedName>
</protein>
<dbReference type="KEGG" id="mcau:MIT9_P2627"/>
<reference evidence="3" key="1">
    <citation type="journal article" date="2024" name="Int. J. Syst. Evol. Microbiol.">
        <title>Methylomarinovum tepidoasis sp. nov., a moderately thermophilic methanotroph of the family Methylothermaceae isolated from a deep-sea hydrothermal field.</title>
        <authorList>
            <person name="Hirayama H."/>
            <person name="Takaki Y."/>
            <person name="Abe M."/>
            <person name="Miyazaki M."/>
            <person name="Uematsu K."/>
            <person name="Matsui Y."/>
            <person name="Takai K."/>
        </authorList>
    </citation>
    <scope>NUCLEOTIDE SEQUENCE [LARGE SCALE GENOMIC DNA]</scope>
    <source>
        <strain evidence="3">IT-9</strain>
    </source>
</reference>
<evidence type="ECO:0000259" key="1">
    <source>
        <dbReference type="Pfam" id="PF11845"/>
    </source>
</evidence>
<dbReference type="Pfam" id="PF11845">
    <property type="entry name" value="Tll0287-like"/>
    <property type="match status" value="1"/>
</dbReference>
<dbReference type="EMBL" id="AP024714">
    <property type="protein sequence ID" value="BCX83036.1"/>
    <property type="molecule type" value="Genomic_DNA"/>
</dbReference>
<gene>
    <name evidence="2" type="ORF">MIT9_P2627</name>
</gene>
<proteinExistence type="predicted"/>
<accession>A0AAU9BW46</accession>
<dbReference type="AlphaFoldDB" id="A0AAU9BW46"/>
<feature type="domain" description="Tll0287-like" evidence="1">
    <location>
        <begin position="16"/>
        <end position="83"/>
    </location>
</feature>
<organism evidence="2 3">
    <name type="scientific">Methylomarinovum caldicuralii</name>
    <dbReference type="NCBI Taxonomy" id="438856"/>
    <lineage>
        <taxon>Bacteria</taxon>
        <taxon>Pseudomonadati</taxon>
        <taxon>Pseudomonadota</taxon>
        <taxon>Gammaproteobacteria</taxon>
        <taxon>Methylococcales</taxon>
        <taxon>Methylothermaceae</taxon>
        <taxon>Methylomarinovum</taxon>
    </lineage>
</organism>
<evidence type="ECO:0000313" key="3">
    <source>
        <dbReference type="Proteomes" id="UP001321825"/>
    </source>
</evidence>
<keyword evidence="3" id="KW-1185">Reference proteome</keyword>
<evidence type="ECO:0000313" key="2">
    <source>
        <dbReference type="EMBL" id="BCX83036.1"/>
    </source>
</evidence>
<dbReference type="InterPro" id="IPR021796">
    <property type="entry name" value="Tll0287-like_dom"/>
</dbReference>
<dbReference type="Proteomes" id="UP001321825">
    <property type="component" value="Chromosome"/>
</dbReference>